<name>A0AAW2ITW8_9LAMI</name>
<reference evidence="2" key="2">
    <citation type="journal article" date="2024" name="Plant">
        <title>Genomic evolution and insights into agronomic trait innovations of Sesamum species.</title>
        <authorList>
            <person name="Miao H."/>
            <person name="Wang L."/>
            <person name="Qu L."/>
            <person name="Liu H."/>
            <person name="Sun Y."/>
            <person name="Le M."/>
            <person name="Wang Q."/>
            <person name="Wei S."/>
            <person name="Zheng Y."/>
            <person name="Lin W."/>
            <person name="Duan Y."/>
            <person name="Cao H."/>
            <person name="Xiong S."/>
            <person name="Wang X."/>
            <person name="Wei L."/>
            <person name="Li C."/>
            <person name="Ma Q."/>
            <person name="Ju M."/>
            <person name="Zhao R."/>
            <person name="Li G."/>
            <person name="Mu C."/>
            <person name="Tian Q."/>
            <person name="Mei H."/>
            <person name="Zhang T."/>
            <person name="Gao T."/>
            <person name="Zhang H."/>
        </authorList>
    </citation>
    <scope>NUCLEOTIDE SEQUENCE</scope>
    <source>
        <strain evidence="2">G01</strain>
    </source>
</reference>
<feature type="domain" description="Reverse transcriptase Ty1/copia-type" evidence="1">
    <location>
        <begin position="3"/>
        <end position="177"/>
    </location>
</feature>
<sequence>MAKSIRILLAITTWYDNEIWKMDVKTTFLNSFIVEEIYMDQPDGFTSIGEEQKVCRLQKSIYGLKQASRSWNTCFHEVIRGYHFIKNEYDPCVYKRISGSTVVYLVLYVYDILVIGNDVKMLGNIKAWLPTQFSMKDMGEASYILDIKIYRDRSRRMLELTESSYTEKVLKIFKKNNSKRGLLSIMHGIKFSKKQSPKTDEELKRMSDIPYTSVVGIIQYVVQYTMPDIAYALSRTSRYQACIGRRTRARSRSYLST</sequence>
<dbReference type="InterPro" id="IPR013103">
    <property type="entry name" value="RVT_2"/>
</dbReference>
<comment type="caution">
    <text evidence="2">The sequence shown here is derived from an EMBL/GenBank/DDBJ whole genome shotgun (WGS) entry which is preliminary data.</text>
</comment>
<reference evidence="2" key="1">
    <citation type="submission" date="2020-06" db="EMBL/GenBank/DDBJ databases">
        <authorList>
            <person name="Li T."/>
            <person name="Hu X."/>
            <person name="Zhang T."/>
            <person name="Song X."/>
            <person name="Zhang H."/>
            <person name="Dai N."/>
            <person name="Sheng W."/>
            <person name="Hou X."/>
            <person name="Wei L."/>
        </authorList>
    </citation>
    <scope>NUCLEOTIDE SEQUENCE</scope>
    <source>
        <strain evidence="2">G01</strain>
        <tissue evidence="2">Leaf</tissue>
    </source>
</reference>
<gene>
    <name evidence="2" type="ORF">Sangu_2787100</name>
</gene>
<accession>A0AAW2ITW8</accession>
<proteinExistence type="predicted"/>
<dbReference type="SUPFAM" id="SSF56672">
    <property type="entry name" value="DNA/RNA polymerases"/>
    <property type="match status" value="1"/>
</dbReference>
<protein>
    <submittedName>
        <fullName evidence="2">Retrovirus-related Pol polyprotein from transposon TNT 1-94</fullName>
    </submittedName>
</protein>
<dbReference type="AlphaFoldDB" id="A0AAW2ITW8"/>
<organism evidence="2">
    <name type="scientific">Sesamum angustifolium</name>
    <dbReference type="NCBI Taxonomy" id="2727405"/>
    <lineage>
        <taxon>Eukaryota</taxon>
        <taxon>Viridiplantae</taxon>
        <taxon>Streptophyta</taxon>
        <taxon>Embryophyta</taxon>
        <taxon>Tracheophyta</taxon>
        <taxon>Spermatophyta</taxon>
        <taxon>Magnoliopsida</taxon>
        <taxon>eudicotyledons</taxon>
        <taxon>Gunneridae</taxon>
        <taxon>Pentapetalae</taxon>
        <taxon>asterids</taxon>
        <taxon>lamiids</taxon>
        <taxon>Lamiales</taxon>
        <taxon>Pedaliaceae</taxon>
        <taxon>Sesamum</taxon>
    </lineage>
</organism>
<dbReference type="InterPro" id="IPR043502">
    <property type="entry name" value="DNA/RNA_pol_sf"/>
</dbReference>
<dbReference type="Pfam" id="PF07727">
    <property type="entry name" value="RVT_2"/>
    <property type="match status" value="1"/>
</dbReference>
<evidence type="ECO:0000259" key="1">
    <source>
        <dbReference type="Pfam" id="PF07727"/>
    </source>
</evidence>
<dbReference type="EMBL" id="JACGWK010001605">
    <property type="protein sequence ID" value="KAL0285253.1"/>
    <property type="molecule type" value="Genomic_DNA"/>
</dbReference>
<evidence type="ECO:0000313" key="2">
    <source>
        <dbReference type="EMBL" id="KAL0285253.1"/>
    </source>
</evidence>